<evidence type="ECO:0000313" key="1">
    <source>
        <dbReference type="EMBL" id="OYS14563.1"/>
    </source>
</evidence>
<sequence>MYNRSLRQKLLLSFIPPIRIKRFIDNQNFKELFEIKDKHVVVKKSIKLEDFTDYNVLLKFNNDKQIYNNLIKIDNDYNSKFKAYFDVTLDEYEKEKIK</sequence>
<dbReference type="AlphaFoldDB" id="A0A9X6NZ69"/>
<dbReference type="Proteomes" id="UP000215693">
    <property type="component" value="Unassembled WGS sequence"/>
</dbReference>
<comment type="caution">
    <text evidence="1">The sequence shown here is derived from an EMBL/GenBank/DDBJ whole genome shotgun (WGS) entry which is preliminary data.</text>
</comment>
<reference evidence="1 2" key="1">
    <citation type="submission" date="2017-04" db="EMBL/GenBank/DDBJ databases">
        <authorList>
            <person name="Lin X.B."/>
            <person name="Stothard P."/>
            <person name="Tasseva G."/>
            <person name="Walter J."/>
        </authorList>
    </citation>
    <scope>NUCLEOTIDE SEQUENCE [LARGE SCALE GENOMIC DNA]</scope>
    <source>
        <strain evidence="1 2">117c</strain>
    </source>
</reference>
<dbReference type="EMBL" id="NGOH01000031">
    <property type="protein sequence ID" value="OYS14563.1"/>
    <property type="molecule type" value="Genomic_DNA"/>
</dbReference>
<dbReference type="RefSeq" id="WP_094498603.1">
    <property type="nucleotide sequence ID" value="NZ_NGOH01000031.1"/>
</dbReference>
<gene>
    <name evidence="1" type="ORF">CBF50_01800</name>
</gene>
<accession>A0A9X6NZ69</accession>
<name>A0A9X6NZ69_LACJH</name>
<proteinExistence type="predicted"/>
<reference evidence="1 2" key="2">
    <citation type="submission" date="2017-09" db="EMBL/GenBank/DDBJ databases">
        <title>Tripartite evolution among Lactobacillus johnsonii, Lactobacillus taiwanensis, Lactobacillus reuteri and their rodent host.</title>
        <authorList>
            <person name="Wang T."/>
            <person name="Knowles S."/>
            <person name="Cheng C."/>
        </authorList>
    </citation>
    <scope>NUCLEOTIDE SEQUENCE [LARGE SCALE GENOMIC DNA]</scope>
    <source>
        <strain evidence="1 2">117c</strain>
    </source>
</reference>
<organism evidence="1 2">
    <name type="scientific">Lactobacillus johnsonii</name>
    <dbReference type="NCBI Taxonomy" id="33959"/>
    <lineage>
        <taxon>Bacteria</taxon>
        <taxon>Bacillati</taxon>
        <taxon>Bacillota</taxon>
        <taxon>Bacilli</taxon>
        <taxon>Lactobacillales</taxon>
        <taxon>Lactobacillaceae</taxon>
        <taxon>Lactobacillus</taxon>
    </lineage>
</organism>
<protein>
    <submittedName>
        <fullName evidence="1">Uncharacterized protein</fullName>
    </submittedName>
</protein>
<evidence type="ECO:0000313" key="2">
    <source>
        <dbReference type="Proteomes" id="UP000215693"/>
    </source>
</evidence>